<gene>
    <name evidence="2" type="ORF">POPTR_004G027700</name>
</gene>
<accession>A0A2K2ANZ7</accession>
<feature type="compositionally biased region" description="Basic residues" evidence="1">
    <location>
        <begin position="81"/>
        <end position="95"/>
    </location>
</feature>
<evidence type="ECO:0000256" key="1">
    <source>
        <dbReference type="SAM" id="MobiDB-lite"/>
    </source>
</evidence>
<proteinExistence type="predicted"/>
<feature type="compositionally biased region" description="Basic and acidic residues" evidence="1">
    <location>
        <begin position="31"/>
        <end position="52"/>
    </location>
</feature>
<dbReference type="EMBL" id="CM009293">
    <property type="protein sequence ID" value="PNT39253.1"/>
    <property type="molecule type" value="Genomic_DNA"/>
</dbReference>
<evidence type="ECO:0000313" key="2">
    <source>
        <dbReference type="EMBL" id="PNT39253.1"/>
    </source>
</evidence>
<protein>
    <submittedName>
        <fullName evidence="2">Uncharacterized protein</fullName>
    </submittedName>
</protein>
<evidence type="ECO:0000313" key="3">
    <source>
        <dbReference type="Proteomes" id="UP000006729"/>
    </source>
</evidence>
<feature type="region of interest" description="Disordered" evidence="1">
    <location>
        <begin position="1"/>
        <end position="117"/>
    </location>
</feature>
<name>A0A2K2ANZ7_POPTR</name>
<organism evidence="2 3">
    <name type="scientific">Populus trichocarpa</name>
    <name type="common">Western balsam poplar</name>
    <name type="synonym">Populus balsamifera subsp. trichocarpa</name>
    <dbReference type="NCBI Taxonomy" id="3694"/>
    <lineage>
        <taxon>Eukaryota</taxon>
        <taxon>Viridiplantae</taxon>
        <taxon>Streptophyta</taxon>
        <taxon>Embryophyta</taxon>
        <taxon>Tracheophyta</taxon>
        <taxon>Spermatophyta</taxon>
        <taxon>Magnoliopsida</taxon>
        <taxon>eudicotyledons</taxon>
        <taxon>Gunneridae</taxon>
        <taxon>Pentapetalae</taxon>
        <taxon>rosids</taxon>
        <taxon>fabids</taxon>
        <taxon>Malpighiales</taxon>
        <taxon>Salicaceae</taxon>
        <taxon>Saliceae</taxon>
        <taxon>Populus</taxon>
    </lineage>
</organism>
<sequence>MAHVSWLLSLAPTMHTVTKPRPHGILWPYTEKGHKPEGGKEKRTQTPEEKIKGQRTKKNREFRPENQRRKKTERTGESIRPRTKHTQTRRNKHRGEKPENTEEHKTEGDRESRRTDR</sequence>
<dbReference type="AlphaFoldDB" id="A0A2K2ANZ7"/>
<feature type="compositionally biased region" description="Basic and acidic residues" evidence="1">
    <location>
        <begin position="96"/>
        <end position="117"/>
    </location>
</feature>
<keyword evidence="3" id="KW-1185">Reference proteome</keyword>
<feature type="compositionally biased region" description="Basic and acidic residues" evidence="1">
    <location>
        <begin position="59"/>
        <end position="80"/>
    </location>
</feature>
<dbReference type="Proteomes" id="UP000006729">
    <property type="component" value="Chromosome 4"/>
</dbReference>
<dbReference type="InParanoid" id="A0A2K2ANZ7"/>
<reference evidence="2 3" key="1">
    <citation type="journal article" date="2006" name="Science">
        <title>The genome of black cottonwood, Populus trichocarpa (Torr. &amp; Gray).</title>
        <authorList>
            <person name="Tuskan G.A."/>
            <person name="Difazio S."/>
            <person name="Jansson S."/>
            <person name="Bohlmann J."/>
            <person name="Grigoriev I."/>
            <person name="Hellsten U."/>
            <person name="Putnam N."/>
            <person name="Ralph S."/>
            <person name="Rombauts S."/>
            <person name="Salamov A."/>
            <person name="Schein J."/>
            <person name="Sterck L."/>
            <person name="Aerts A."/>
            <person name="Bhalerao R.R."/>
            <person name="Bhalerao R.P."/>
            <person name="Blaudez D."/>
            <person name="Boerjan W."/>
            <person name="Brun A."/>
            <person name="Brunner A."/>
            <person name="Busov V."/>
            <person name="Campbell M."/>
            <person name="Carlson J."/>
            <person name="Chalot M."/>
            <person name="Chapman J."/>
            <person name="Chen G.L."/>
            <person name="Cooper D."/>
            <person name="Coutinho P.M."/>
            <person name="Couturier J."/>
            <person name="Covert S."/>
            <person name="Cronk Q."/>
            <person name="Cunningham R."/>
            <person name="Davis J."/>
            <person name="Degroeve S."/>
            <person name="Dejardin A."/>
            <person name="Depamphilis C."/>
            <person name="Detter J."/>
            <person name="Dirks B."/>
            <person name="Dubchak I."/>
            <person name="Duplessis S."/>
            <person name="Ehlting J."/>
            <person name="Ellis B."/>
            <person name="Gendler K."/>
            <person name="Goodstein D."/>
            <person name="Gribskov M."/>
            <person name="Grimwood J."/>
            <person name="Groover A."/>
            <person name="Gunter L."/>
            <person name="Hamberger B."/>
            <person name="Heinze B."/>
            <person name="Helariutta Y."/>
            <person name="Henrissat B."/>
            <person name="Holligan D."/>
            <person name="Holt R."/>
            <person name="Huang W."/>
            <person name="Islam-Faridi N."/>
            <person name="Jones S."/>
            <person name="Jones-Rhoades M."/>
            <person name="Jorgensen R."/>
            <person name="Joshi C."/>
            <person name="Kangasjarvi J."/>
            <person name="Karlsson J."/>
            <person name="Kelleher C."/>
            <person name="Kirkpatrick R."/>
            <person name="Kirst M."/>
            <person name="Kohler A."/>
            <person name="Kalluri U."/>
            <person name="Larimer F."/>
            <person name="Leebens-Mack J."/>
            <person name="Leple J.C."/>
            <person name="Locascio P."/>
            <person name="Lou Y."/>
            <person name="Lucas S."/>
            <person name="Martin F."/>
            <person name="Montanini B."/>
            <person name="Napoli C."/>
            <person name="Nelson D.R."/>
            <person name="Nelson C."/>
            <person name="Nieminen K."/>
            <person name="Nilsson O."/>
            <person name="Pereda V."/>
            <person name="Peter G."/>
            <person name="Philippe R."/>
            <person name="Pilate G."/>
            <person name="Poliakov A."/>
            <person name="Razumovskaya J."/>
            <person name="Richardson P."/>
            <person name="Rinaldi C."/>
            <person name="Ritland K."/>
            <person name="Rouze P."/>
            <person name="Ryaboy D."/>
            <person name="Schmutz J."/>
            <person name="Schrader J."/>
            <person name="Segerman B."/>
            <person name="Shin H."/>
            <person name="Siddiqui A."/>
            <person name="Sterky F."/>
            <person name="Terry A."/>
            <person name="Tsai C.J."/>
            <person name="Uberbacher E."/>
            <person name="Unneberg P."/>
            <person name="Vahala J."/>
            <person name="Wall K."/>
            <person name="Wessler S."/>
            <person name="Yang G."/>
            <person name="Yin T."/>
            <person name="Douglas C."/>
            <person name="Marra M."/>
            <person name="Sandberg G."/>
            <person name="Van de Peer Y."/>
            <person name="Rokhsar D."/>
        </authorList>
    </citation>
    <scope>NUCLEOTIDE SEQUENCE [LARGE SCALE GENOMIC DNA]</scope>
    <source>
        <strain evidence="3">cv. Nisqually</strain>
    </source>
</reference>